<dbReference type="Proteomes" id="UP000198287">
    <property type="component" value="Unassembled WGS sequence"/>
</dbReference>
<evidence type="ECO:0000259" key="12">
    <source>
        <dbReference type="PROSITE" id="PS50262"/>
    </source>
</evidence>
<dbReference type="PANTHER" id="PTHR24241:SF59">
    <property type="entry name" value="ADIPOKINETIC HORMONE RECEPTOR, ISOFORM C"/>
    <property type="match status" value="1"/>
</dbReference>
<dbReference type="InterPro" id="IPR001817">
    <property type="entry name" value="Vasoprsn_rcpt"/>
</dbReference>
<feature type="transmembrane region" description="Helical" evidence="10">
    <location>
        <begin position="135"/>
        <end position="153"/>
    </location>
</feature>
<keyword evidence="7 10" id="KW-0675">Receptor</keyword>
<evidence type="ECO:0000256" key="11">
    <source>
        <dbReference type="SAM" id="MobiDB-lite"/>
    </source>
</evidence>
<evidence type="ECO:0000256" key="1">
    <source>
        <dbReference type="ARBA" id="ARBA00004651"/>
    </source>
</evidence>
<dbReference type="SUPFAM" id="SSF81321">
    <property type="entry name" value="Family A G protein-coupled receptor-like"/>
    <property type="match status" value="1"/>
</dbReference>
<feature type="transmembrane region" description="Helical" evidence="10">
    <location>
        <begin position="327"/>
        <end position="349"/>
    </location>
</feature>
<feature type="transmembrane region" description="Helical" evidence="10">
    <location>
        <begin position="218"/>
        <end position="241"/>
    </location>
</feature>
<keyword evidence="3 10" id="KW-0812">Transmembrane</keyword>
<feature type="transmembrane region" description="Helical" evidence="10">
    <location>
        <begin position="361"/>
        <end position="381"/>
    </location>
</feature>
<dbReference type="InterPro" id="IPR017452">
    <property type="entry name" value="GPCR_Rhodpsn_7TM"/>
</dbReference>
<dbReference type="EMBL" id="LNIX01000027">
    <property type="protein sequence ID" value="OXA41973.1"/>
    <property type="molecule type" value="Genomic_DNA"/>
</dbReference>
<dbReference type="AlphaFoldDB" id="A0A226D9Z7"/>
<evidence type="ECO:0000256" key="8">
    <source>
        <dbReference type="ARBA" id="ARBA00023180"/>
    </source>
</evidence>
<keyword evidence="9 10" id="KW-0807">Transducer</keyword>
<dbReference type="Gene3D" id="1.20.1070.10">
    <property type="entry name" value="Rhodopsin 7-helix transmembrane proteins"/>
    <property type="match status" value="1"/>
</dbReference>
<keyword evidence="14" id="KW-1185">Reference proteome</keyword>
<organism evidence="13 14">
    <name type="scientific">Folsomia candida</name>
    <name type="common">Springtail</name>
    <dbReference type="NCBI Taxonomy" id="158441"/>
    <lineage>
        <taxon>Eukaryota</taxon>
        <taxon>Metazoa</taxon>
        <taxon>Ecdysozoa</taxon>
        <taxon>Arthropoda</taxon>
        <taxon>Hexapoda</taxon>
        <taxon>Collembola</taxon>
        <taxon>Entomobryomorpha</taxon>
        <taxon>Isotomoidea</taxon>
        <taxon>Isotomidae</taxon>
        <taxon>Proisotominae</taxon>
        <taxon>Folsomia</taxon>
    </lineage>
</organism>
<dbReference type="PANTHER" id="PTHR24241">
    <property type="entry name" value="NEUROPEPTIDE RECEPTOR-RELATED G-PROTEIN COUPLED RECEPTOR"/>
    <property type="match status" value="1"/>
</dbReference>
<name>A0A226D9Z7_FOLCA</name>
<dbReference type="GO" id="GO:0005886">
    <property type="term" value="C:plasma membrane"/>
    <property type="evidence" value="ECO:0007669"/>
    <property type="project" value="UniProtKB-SubCell"/>
</dbReference>
<comment type="subcellular location">
    <subcellularLocation>
        <location evidence="1 10">Cell membrane</location>
        <topology evidence="1 10">Multi-pass membrane protein</topology>
    </subcellularLocation>
</comment>
<keyword evidence="6 10" id="KW-0472">Membrane</keyword>
<evidence type="ECO:0000256" key="9">
    <source>
        <dbReference type="ARBA" id="ARBA00023224"/>
    </source>
</evidence>
<dbReference type="GO" id="GO:0005000">
    <property type="term" value="F:vasopressin receptor activity"/>
    <property type="evidence" value="ECO:0007669"/>
    <property type="project" value="InterPro"/>
</dbReference>
<dbReference type="PRINTS" id="PR00237">
    <property type="entry name" value="GPCRRHODOPSN"/>
</dbReference>
<evidence type="ECO:0000256" key="4">
    <source>
        <dbReference type="ARBA" id="ARBA00022989"/>
    </source>
</evidence>
<comment type="similarity">
    <text evidence="10">Belongs to the G-protein coupled receptor 1 family. Vasopressin/oxytocin receptor subfamily.</text>
</comment>
<dbReference type="InterPro" id="IPR000276">
    <property type="entry name" value="GPCR_Rhodpsn"/>
</dbReference>
<keyword evidence="5 10" id="KW-0297">G-protein coupled receptor</keyword>
<evidence type="ECO:0000256" key="6">
    <source>
        <dbReference type="ARBA" id="ARBA00023136"/>
    </source>
</evidence>
<dbReference type="OrthoDB" id="6435638at2759"/>
<sequence length="397" mass="44692">MPHFKYSAIVGTSVFQDGGEPFRNYRGFEVPHNTTTLFPEPASFRELSQLSINFVLIYSLLFIISATLNVSELISVIRYYKRHRTSRITNLYRHLCIADLLVTFTAMLMEILWRITIQWYGGNLLCKGCQFLQAFSQYLSSLVVTGITVDKYFAIMYPLKLAGAEDRVKLMGGLAWVGATVCAAPQIVIYNVTPHPNFPNFQQCVAASFILQNQAHELTYSIFSLSVVYFLPVTVIIFTYGSILCKIFDAKDTTQQPDLELSIDEHRSVTPSNQEEDQNTTKMHGNFPLDTITSIIPDADAIQPELLPEAGGRLLARARAKTLRTTFIILATFLLCWTPYVVMTSWYMVNRASALSSVPRWVQEGIFVLAMMNSAINPLIYGSFGDRKLSLSGCFSK</sequence>
<feature type="domain" description="G-protein coupled receptors family 1 profile" evidence="12">
    <location>
        <begin position="68"/>
        <end position="381"/>
    </location>
</feature>
<feature type="region of interest" description="Disordered" evidence="11">
    <location>
        <begin position="262"/>
        <end position="283"/>
    </location>
</feature>
<dbReference type="PROSITE" id="PS50262">
    <property type="entry name" value="G_PROTEIN_RECEP_F1_2"/>
    <property type="match status" value="1"/>
</dbReference>
<evidence type="ECO:0000313" key="14">
    <source>
        <dbReference type="Proteomes" id="UP000198287"/>
    </source>
</evidence>
<feature type="transmembrane region" description="Helical" evidence="10">
    <location>
        <begin position="50"/>
        <end position="70"/>
    </location>
</feature>
<dbReference type="PRINTS" id="PR00896">
    <property type="entry name" value="VASOPRESSINR"/>
</dbReference>
<accession>A0A226D9Z7</accession>
<comment type="caution">
    <text evidence="13">The sequence shown here is derived from an EMBL/GenBank/DDBJ whole genome shotgun (WGS) entry which is preliminary data.</text>
</comment>
<protein>
    <submittedName>
        <fullName evidence="13">Gonadotropin-releasing hormone II receptor</fullName>
    </submittedName>
</protein>
<proteinExistence type="inferred from homology"/>
<evidence type="ECO:0000256" key="5">
    <source>
        <dbReference type="ARBA" id="ARBA00023040"/>
    </source>
</evidence>
<dbReference type="GO" id="GO:0042277">
    <property type="term" value="F:peptide binding"/>
    <property type="evidence" value="ECO:0007669"/>
    <property type="project" value="TreeGrafter"/>
</dbReference>
<dbReference type="Pfam" id="PF00001">
    <property type="entry name" value="7tm_1"/>
    <property type="match status" value="1"/>
</dbReference>
<reference evidence="13 14" key="1">
    <citation type="submission" date="2015-12" db="EMBL/GenBank/DDBJ databases">
        <title>The genome of Folsomia candida.</title>
        <authorList>
            <person name="Faddeeva A."/>
            <person name="Derks M.F."/>
            <person name="Anvar Y."/>
            <person name="Smit S."/>
            <person name="Van Straalen N."/>
            <person name="Roelofs D."/>
        </authorList>
    </citation>
    <scope>NUCLEOTIDE SEQUENCE [LARGE SCALE GENOMIC DNA]</scope>
    <source>
        <strain evidence="13 14">VU population</strain>
        <tissue evidence="13">Whole body</tissue>
    </source>
</reference>
<feature type="transmembrane region" description="Helical" evidence="10">
    <location>
        <begin position="91"/>
        <end position="115"/>
    </location>
</feature>
<evidence type="ECO:0000313" key="13">
    <source>
        <dbReference type="EMBL" id="OXA41973.1"/>
    </source>
</evidence>
<evidence type="ECO:0000256" key="3">
    <source>
        <dbReference type="ARBA" id="ARBA00022692"/>
    </source>
</evidence>
<evidence type="ECO:0000256" key="7">
    <source>
        <dbReference type="ARBA" id="ARBA00023170"/>
    </source>
</evidence>
<keyword evidence="2" id="KW-1003">Cell membrane</keyword>
<dbReference type="GO" id="GO:0032870">
    <property type="term" value="P:cellular response to hormone stimulus"/>
    <property type="evidence" value="ECO:0007669"/>
    <property type="project" value="TreeGrafter"/>
</dbReference>
<gene>
    <name evidence="13" type="ORF">Fcan01_23103</name>
</gene>
<feature type="transmembrane region" description="Helical" evidence="10">
    <location>
        <begin position="174"/>
        <end position="192"/>
    </location>
</feature>
<dbReference type="OMA" id="CNSWSAQ"/>
<evidence type="ECO:0000256" key="2">
    <source>
        <dbReference type="ARBA" id="ARBA00022475"/>
    </source>
</evidence>
<evidence type="ECO:0000256" key="10">
    <source>
        <dbReference type="RuleBase" id="RU046427"/>
    </source>
</evidence>
<keyword evidence="8 10" id="KW-0325">Glycoprotein</keyword>
<keyword evidence="4 10" id="KW-1133">Transmembrane helix</keyword>